<reference evidence="1 2" key="1">
    <citation type="submission" date="2020-01" db="EMBL/GenBank/DDBJ databases">
        <title>Complete genome sequence of Chitinophaga sp. H33E-04 isolated from quinoa roots.</title>
        <authorList>
            <person name="Weon H.-Y."/>
            <person name="Lee S.A."/>
        </authorList>
    </citation>
    <scope>NUCLEOTIDE SEQUENCE [LARGE SCALE GENOMIC DNA]</scope>
    <source>
        <strain evidence="1 2">H33E-04</strain>
    </source>
</reference>
<dbReference type="AlphaFoldDB" id="A0A6B9ZQG5"/>
<dbReference type="KEGG" id="chih:GWR21_30330"/>
<dbReference type="Gene3D" id="1.20.1590.10">
    <property type="entry name" value="YP_001051499.1 domain like"/>
    <property type="match status" value="1"/>
</dbReference>
<gene>
    <name evidence="1" type="ORF">GWR21_30330</name>
</gene>
<dbReference type="InterPro" id="IPR023381">
    <property type="entry name" value="YP001051499.1-like_dom_sf"/>
</dbReference>
<accession>A0A6B9ZQG5</accession>
<proteinExistence type="predicted"/>
<sequence length="201" mass="22544">MLENLEETLEALGEQDLSRYALANAESLWITFRDVYENEFDGDAALINKHLDSAWALVDAEDRTEAAEMEEEVKSQIPDLDDYDEVYATEWRSAHASAAQNAVISVWQAIASLHSGEGVQNAIETASITESTIDLLINTRQSIVEGDSFDYDDEFVENHQMMQDELARQQESIDALQGDDKDIRKFVRPLSLDALGSITPE</sequence>
<protein>
    <submittedName>
        <fullName evidence="1">YjaG family protein</fullName>
    </submittedName>
</protein>
<dbReference type="InterPro" id="IPR007338">
    <property type="entry name" value="DUF416"/>
</dbReference>
<dbReference type="EMBL" id="CP048113">
    <property type="protein sequence ID" value="QHS63725.1"/>
    <property type="molecule type" value="Genomic_DNA"/>
</dbReference>
<keyword evidence="2" id="KW-1185">Reference proteome</keyword>
<name>A0A6B9ZQG5_9BACT</name>
<dbReference type="Pfam" id="PF04222">
    <property type="entry name" value="DUF416"/>
    <property type="match status" value="1"/>
</dbReference>
<dbReference type="RefSeq" id="WP_162335441.1">
    <property type="nucleotide sequence ID" value="NZ_CP048113.1"/>
</dbReference>
<evidence type="ECO:0000313" key="2">
    <source>
        <dbReference type="Proteomes" id="UP000476411"/>
    </source>
</evidence>
<dbReference type="Proteomes" id="UP000476411">
    <property type="component" value="Chromosome"/>
</dbReference>
<evidence type="ECO:0000313" key="1">
    <source>
        <dbReference type="EMBL" id="QHS63725.1"/>
    </source>
</evidence>
<organism evidence="1 2">
    <name type="scientific">Chitinophaga agri</name>
    <dbReference type="NCBI Taxonomy" id="2703787"/>
    <lineage>
        <taxon>Bacteria</taxon>
        <taxon>Pseudomonadati</taxon>
        <taxon>Bacteroidota</taxon>
        <taxon>Chitinophagia</taxon>
        <taxon>Chitinophagales</taxon>
        <taxon>Chitinophagaceae</taxon>
        <taxon>Chitinophaga</taxon>
    </lineage>
</organism>